<feature type="domain" description="Cytochrome c" evidence="5">
    <location>
        <begin position="73"/>
        <end position="159"/>
    </location>
</feature>
<dbReference type="InterPro" id="IPR036909">
    <property type="entry name" value="Cyt_c-like_dom_sf"/>
</dbReference>
<dbReference type="PROSITE" id="PS51007">
    <property type="entry name" value="CYTC"/>
    <property type="match status" value="1"/>
</dbReference>
<dbReference type="Gene3D" id="1.10.760.10">
    <property type="entry name" value="Cytochrome c-like domain"/>
    <property type="match status" value="1"/>
</dbReference>
<comment type="caution">
    <text evidence="6">The sequence shown here is derived from an EMBL/GenBank/DDBJ whole genome shotgun (WGS) entry which is preliminary data.</text>
</comment>
<keyword evidence="1 4" id="KW-0349">Heme</keyword>
<name>A0ABV3R9Z9_9SPHN</name>
<dbReference type="RefSeq" id="WP_367771702.1">
    <property type="nucleotide sequence ID" value="NZ_JBFNXR010000021.1"/>
</dbReference>
<protein>
    <submittedName>
        <fullName evidence="6">Cytochrome c</fullName>
    </submittedName>
</protein>
<keyword evidence="3 4" id="KW-0408">Iron</keyword>
<evidence type="ECO:0000313" key="6">
    <source>
        <dbReference type="EMBL" id="MEW9854912.1"/>
    </source>
</evidence>
<keyword evidence="7" id="KW-1185">Reference proteome</keyword>
<gene>
    <name evidence="6" type="ORF">ABUH87_06930</name>
</gene>
<evidence type="ECO:0000256" key="3">
    <source>
        <dbReference type="ARBA" id="ARBA00023004"/>
    </source>
</evidence>
<evidence type="ECO:0000259" key="5">
    <source>
        <dbReference type="PROSITE" id="PS51007"/>
    </source>
</evidence>
<evidence type="ECO:0000256" key="4">
    <source>
        <dbReference type="PROSITE-ProRule" id="PRU00433"/>
    </source>
</evidence>
<dbReference type="Proteomes" id="UP001556118">
    <property type="component" value="Unassembled WGS sequence"/>
</dbReference>
<keyword evidence="2 4" id="KW-0479">Metal-binding</keyword>
<accession>A0ABV3R9Z9</accession>
<reference evidence="6 7" key="1">
    <citation type="submission" date="2024-06" db="EMBL/GenBank/DDBJ databases">
        <title>Novosphingobium rhizovicinus M1R2S20.</title>
        <authorList>
            <person name="Sun J.-Q."/>
        </authorList>
    </citation>
    <scope>NUCLEOTIDE SEQUENCE [LARGE SCALE GENOMIC DNA]</scope>
    <source>
        <strain evidence="6 7">M1R2S20</strain>
    </source>
</reference>
<proteinExistence type="predicted"/>
<evidence type="ECO:0000256" key="2">
    <source>
        <dbReference type="ARBA" id="ARBA00022723"/>
    </source>
</evidence>
<dbReference type="EMBL" id="JBFNXR010000021">
    <property type="protein sequence ID" value="MEW9854912.1"/>
    <property type="molecule type" value="Genomic_DNA"/>
</dbReference>
<sequence length="182" mass="19501">MMSKVSWRSVLIGAAGMLSLLLAFALIVVLTGAYNVAADDRHETPVGWALTTTMRNSVQNRASEIRVPAMTPAMVAAGAAPYKAMCQHCHGGVGASREKWAHGMRPMPPALASAAAEWKPEEVFWIVKHGVKMSGMPSFGGSHDERALWNIAAFVKALPQMTPEQYKDFASAESEAAAGHSH</sequence>
<dbReference type="InterPro" id="IPR009056">
    <property type="entry name" value="Cyt_c-like_dom"/>
</dbReference>
<organism evidence="6 7">
    <name type="scientific">Novosphingobium rhizovicinum</name>
    <dbReference type="NCBI Taxonomy" id="3228928"/>
    <lineage>
        <taxon>Bacteria</taxon>
        <taxon>Pseudomonadati</taxon>
        <taxon>Pseudomonadota</taxon>
        <taxon>Alphaproteobacteria</taxon>
        <taxon>Sphingomonadales</taxon>
        <taxon>Sphingomonadaceae</taxon>
        <taxon>Novosphingobium</taxon>
    </lineage>
</organism>
<evidence type="ECO:0000256" key="1">
    <source>
        <dbReference type="ARBA" id="ARBA00022617"/>
    </source>
</evidence>
<dbReference type="SUPFAM" id="SSF46626">
    <property type="entry name" value="Cytochrome c"/>
    <property type="match status" value="1"/>
</dbReference>
<evidence type="ECO:0000313" key="7">
    <source>
        <dbReference type="Proteomes" id="UP001556118"/>
    </source>
</evidence>
<dbReference type="Pfam" id="PF13442">
    <property type="entry name" value="Cytochrome_CBB3"/>
    <property type="match status" value="1"/>
</dbReference>